<gene>
    <name evidence="7" type="ORF">EZS27_000990</name>
</gene>
<evidence type="ECO:0000259" key="6">
    <source>
        <dbReference type="PROSITE" id="PS51686"/>
    </source>
</evidence>
<dbReference type="PANTHER" id="PTHR22807">
    <property type="entry name" value="NOP2 YEAST -RELATED NOL1/NOP2/FMU SUN DOMAIN-CONTAINING"/>
    <property type="match status" value="1"/>
</dbReference>
<keyword evidence="4" id="KW-0949">S-adenosyl-L-methionine</keyword>
<dbReference type="InterPro" id="IPR001678">
    <property type="entry name" value="MeTrfase_RsmB-F_NOP2_dom"/>
</dbReference>
<dbReference type="Pfam" id="PF13636">
    <property type="entry name" value="Methyltranf_PUA"/>
    <property type="match status" value="1"/>
</dbReference>
<dbReference type="AlphaFoldDB" id="A0A5J4SZJ7"/>
<evidence type="ECO:0000256" key="3">
    <source>
        <dbReference type="ARBA" id="ARBA00022679"/>
    </source>
</evidence>
<reference evidence="7" key="1">
    <citation type="submission" date="2019-03" db="EMBL/GenBank/DDBJ databases">
        <title>Single cell metagenomics reveals metabolic interactions within the superorganism composed of flagellate Streblomastix strix and complex community of Bacteroidetes bacteria on its surface.</title>
        <authorList>
            <person name="Treitli S.C."/>
            <person name="Kolisko M."/>
            <person name="Husnik F."/>
            <person name="Keeling P."/>
            <person name="Hampl V."/>
        </authorList>
    </citation>
    <scope>NUCLEOTIDE SEQUENCE</scope>
    <source>
        <strain evidence="7">STM</strain>
    </source>
</reference>
<dbReference type="PANTHER" id="PTHR22807:SF30">
    <property type="entry name" value="28S RRNA (CYTOSINE(4447)-C(5))-METHYLTRANSFERASE-RELATED"/>
    <property type="match status" value="1"/>
</dbReference>
<evidence type="ECO:0000256" key="1">
    <source>
        <dbReference type="ARBA" id="ARBA00022490"/>
    </source>
</evidence>
<dbReference type="Pfam" id="PF17125">
    <property type="entry name" value="Methyltr_RsmF_N"/>
    <property type="match status" value="1"/>
</dbReference>
<sequence length="475" mass="54914">MSFPDDFIRQMRVILRKEDYDKFIEALQLPAPVSIRFNPWKVDDSLLSAFLHSCSDKKIPWCSSGYYLKQRLTFTFDPLFHAGCYYVQEAASMFLEQVIKQYVQKPVVMLDLCAAPGGKSTHVQSVLPKGSLLVANEIIRNRSQILDENLIKWGYPDVVITNNDPADFAALTGFFDVILVDAPCSGEGMFRKDTKTIKEWNLKNVELCRKRQQRILSDSWSCLKPNGILIYSTCTYNTKENEENVQWMQQEFGAETLPVDISKDWNITGGLTKHTFPVYRFLPYKTEGEGFFLAALRKPFDSINHRNEYLLHSKRSKRKTNIPGSSKTFLSMAKEWLLPNEDYQLSLKETSITVFPKVYENEWSLLEQYLRVVRSGTMVGDLKGKDLIPHHSLAMSRLLRRDAFLTEGVDYEQALACLQKKTISLNKNFIPNYVLIMYKNVPLGFVKHMGNRVNNLYPSEWRIRSSYLPEEIRTV</sequence>
<evidence type="ECO:0000256" key="2">
    <source>
        <dbReference type="ARBA" id="ARBA00022603"/>
    </source>
</evidence>
<feature type="domain" description="SAM-dependent MTase RsmB/NOP-type" evidence="6">
    <location>
        <begin position="23"/>
        <end position="299"/>
    </location>
</feature>
<dbReference type="GO" id="GO:0001510">
    <property type="term" value="P:RNA methylation"/>
    <property type="evidence" value="ECO:0007669"/>
    <property type="project" value="InterPro"/>
</dbReference>
<dbReference type="InterPro" id="IPR027391">
    <property type="entry name" value="Nol1_Nop2_Fmu_2"/>
</dbReference>
<dbReference type="InterPro" id="IPR023267">
    <property type="entry name" value="RCMT"/>
</dbReference>
<dbReference type="Pfam" id="PF01189">
    <property type="entry name" value="Methyltr_RsmB-F"/>
    <property type="match status" value="1"/>
</dbReference>
<protein>
    <submittedName>
        <fullName evidence="7">Ribosomal RNA small subunit methyltransferase F</fullName>
        <ecNumber evidence="7">2.1.1.-</ecNumber>
    </submittedName>
</protein>
<dbReference type="Gene3D" id="2.30.130.60">
    <property type="match status" value="1"/>
</dbReference>
<keyword evidence="5" id="KW-0694">RNA-binding</keyword>
<name>A0A5J4SZJ7_9ZZZZ</name>
<dbReference type="EC" id="2.1.1.-" evidence="7"/>
<keyword evidence="2 7" id="KW-0489">Methyltransferase</keyword>
<dbReference type="SUPFAM" id="SSF53335">
    <property type="entry name" value="S-adenosyl-L-methionine-dependent methyltransferases"/>
    <property type="match status" value="1"/>
</dbReference>
<dbReference type="Gene3D" id="3.40.50.150">
    <property type="entry name" value="Vaccinia Virus protein VP39"/>
    <property type="match status" value="1"/>
</dbReference>
<dbReference type="Gene3D" id="3.30.70.1170">
    <property type="entry name" value="Sun protein, domain 3"/>
    <property type="match status" value="1"/>
</dbReference>
<dbReference type="PRINTS" id="PR02008">
    <property type="entry name" value="RCMTFAMILY"/>
</dbReference>
<keyword evidence="1" id="KW-0963">Cytoplasm</keyword>
<keyword evidence="3 7" id="KW-0808">Transferase</keyword>
<evidence type="ECO:0000256" key="4">
    <source>
        <dbReference type="ARBA" id="ARBA00022691"/>
    </source>
</evidence>
<dbReference type="EMBL" id="SNRY01000011">
    <property type="protein sequence ID" value="KAA6351599.1"/>
    <property type="molecule type" value="Genomic_DNA"/>
</dbReference>
<dbReference type="InterPro" id="IPR049560">
    <property type="entry name" value="MeTrfase_RsmB-F_NOP2_cat"/>
</dbReference>
<comment type="caution">
    <text evidence="7">The sequence shown here is derived from an EMBL/GenBank/DDBJ whole genome shotgun (WGS) entry which is preliminary data.</text>
</comment>
<accession>A0A5J4SZJ7</accession>
<evidence type="ECO:0000313" key="7">
    <source>
        <dbReference type="EMBL" id="KAA6351599.1"/>
    </source>
</evidence>
<dbReference type="GO" id="GO:0003723">
    <property type="term" value="F:RNA binding"/>
    <property type="evidence" value="ECO:0007669"/>
    <property type="project" value="UniProtKB-KW"/>
</dbReference>
<dbReference type="GO" id="GO:0008173">
    <property type="term" value="F:RNA methyltransferase activity"/>
    <property type="evidence" value="ECO:0007669"/>
    <property type="project" value="InterPro"/>
</dbReference>
<dbReference type="PROSITE" id="PS51686">
    <property type="entry name" value="SAM_MT_RSMB_NOP"/>
    <property type="match status" value="1"/>
</dbReference>
<dbReference type="InterPro" id="IPR031341">
    <property type="entry name" value="Methyltr_RsmF_N"/>
</dbReference>
<proteinExistence type="predicted"/>
<evidence type="ECO:0000256" key="5">
    <source>
        <dbReference type="ARBA" id="ARBA00022884"/>
    </source>
</evidence>
<organism evidence="7">
    <name type="scientific">termite gut metagenome</name>
    <dbReference type="NCBI Taxonomy" id="433724"/>
    <lineage>
        <taxon>unclassified sequences</taxon>
        <taxon>metagenomes</taxon>
        <taxon>organismal metagenomes</taxon>
    </lineage>
</organism>
<dbReference type="InterPro" id="IPR029063">
    <property type="entry name" value="SAM-dependent_MTases_sf"/>
</dbReference>